<evidence type="ECO:0000313" key="4">
    <source>
        <dbReference type="Proteomes" id="UP000660729"/>
    </source>
</evidence>
<dbReference type="OrthoDB" id="3638211at2759"/>
<organism evidence="3 4">
    <name type="scientific">Pseudocercospora fuligena</name>
    <dbReference type="NCBI Taxonomy" id="685502"/>
    <lineage>
        <taxon>Eukaryota</taxon>
        <taxon>Fungi</taxon>
        <taxon>Dikarya</taxon>
        <taxon>Ascomycota</taxon>
        <taxon>Pezizomycotina</taxon>
        <taxon>Dothideomycetes</taxon>
        <taxon>Dothideomycetidae</taxon>
        <taxon>Mycosphaerellales</taxon>
        <taxon>Mycosphaerellaceae</taxon>
        <taxon>Pseudocercospora</taxon>
    </lineage>
</organism>
<feature type="region of interest" description="Disordered" evidence="1">
    <location>
        <begin position="133"/>
        <end position="155"/>
    </location>
</feature>
<proteinExistence type="predicted"/>
<accession>A0A8H6VK27</accession>
<feature type="compositionally biased region" description="Polar residues" evidence="1">
    <location>
        <begin position="133"/>
        <end position="143"/>
    </location>
</feature>
<dbReference type="EMBL" id="JABCIY010000183">
    <property type="protein sequence ID" value="KAF7189635.1"/>
    <property type="molecule type" value="Genomic_DNA"/>
</dbReference>
<evidence type="ECO:0000256" key="1">
    <source>
        <dbReference type="SAM" id="MobiDB-lite"/>
    </source>
</evidence>
<keyword evidence="4" id="KW-1185">Reference proteome</keyword>
<reference evidence="3" key="1">
    <citation type="submission" date="2020-04" db="EMBL/GenBank/DDBJ databases">
        <title>Draft genome resource of the tomato pathogen Pseudocercospora fuligena.</title>
        <authorList>
            <person name="Zaccaron A."/>
        </authorList>
    </citation>
    <scope>NUCLEOTIDE SEQUENCE</scope>
    <source>
        <strain evidence="3">PF001</strain>
    </source>
</reference>
<feature type="chain" id="PRO_5034470919" evidence="2">
    <location>
        <begin position="20"/>
        <end position="155"/>
    </location>
</feature>
<evidence type="ECO:0000313" key="3">
    <source>
        <dbReference type="EMBL" id="KAF7189635.1"/>
    </source>
</evidence>
<keyword evidence="2" id="KW-0732">Signal</keyword>
<dbReference type="Proteomes" id="UP000660729">
    <property type="component" value="Unassembled WGS sequence"/>
</dbReference>
<feature type="signal peptide" evidence="2">
    <location>
        <begin position="1"/>
        <end position="19"/>
    </location>
</feature>
<protein>
    <submittedName>
        <fullName evidence="3">Uncharacterized protein</fullName>
    </submittedName>
</protein>
<gene>
    <name evidence="3" type="ORF">HII31_09079</name>
</gene>
<sequence length="155" mass="16576">MVIVIFGIFAILLNNAAYSDDFSTILRLARGAQLSTSMHPADADGKDPLPAYLKSAKVIFAAKGGSSIELRKSSSNDSLISTLSWRKGKPENVDDTCRSGTKPFRAQDVRALALKTGFSEIAASGNDYENISLRSANDTLSPTSAMARARRSSDS</sequence>
<evidence type="ECO:0000256" key="2">
    <source>
        <dbReference type="SAM" id="SignalP"/>
    </source>
</evidence>
<comment type="caution">
    <text evidence="3">The sequence shown here is derived from an EMBL/GenBank/DDBJ whole genome shotgun (WGS) entry which is preliminary data.</text>
</comment>
<name>A0A8H6VK27_9PEZI</name>
<dbReference type="AlphaFoldDB" id="A0A8H6VK27"/>